<gene>
    <name evidence="2" type="ORF">FRZ67_18780</name>
</gene>
<evidence type="ECO:0000259" key="1">
    <source>
        <dbReference type="SMART" id="SM00014"/>
    </source>
</evidence>
<feature type="domain" description="Phosphatidic acid phosphatase type 2/haloperoxidase" evidence="1">
    <location>
        <begin position="172"/>
        <end position="278"/>
    </location>
</feature>
<dbReference type="InterPro" id="IPR000326">
    <property type="entry name" value="PAP2/HPO"/>
</dbReference>
<dbReference type="InterPro" id="IPR036938">
    <property type="entry name" value="PAP2/HPO_sf"/>
</dbReference>
<sequence length="303" mass="35505">MRSTNIIRTILLNLLFAGIVSCSFSQNIHPLEPVNSYYKTYGSLSALQNSSRVWMDTIKFPWSEYSQGAITNSLVRTVYLSNENEAKLPGLIHPPANSSDQTRAELDYLLSLQNSRTKEQIDRAQYIANIGSWFNILNPADPDYNENKKQLFYIADTIGSWYNYQNFPATTQLLLNCIQDIRVTEFRLKWNFKRPRPYQLEPKLQPLTQIKSPSFVSGHTLWAYTEAYIFSEIIPEKRESFIQRADEVRWSRELLGIHYPSDNEASRIVGWYLLKYWYNNPLFVKDLNKAKQEWAEKKSLYQK</sequence>
<dbReference type="GO" id="GO:0003993">
    <property type="term" value="F:acid phosphatase activity"/>
    <property type="evidence" value="ECO:0007669"/>
    <property type="project" value="InterPro"/>
</dbReference>
<proteinExistence type="predicted"/>
<reference evidence="2 3" key="1">
    <citation type="journal article" date="2016" name="Int. J. Syst. Evol. Microbiol.">
        <title>Panacibacter ginsenosidivorans gen. nov., sp. nov., with ginsenoside converting activity isolated from soil of a ginseng field.</title>
        <authorList>
            <person name="Siddiqi M.Z."/>
            <person name="Muhammad Shafi S."/>
            <person name="Choi K.D."/>
            <person name="Im W.T."/>
        </authorList>
    </citation>
    <scope>NUCLEOTIDE SEQUENCE [LARGE SCALE GENOMIC DNA]</scope>
    <source>
        <strain evidence="2 3">Gsoil1550</strain>
    </source>
</reference>
<evidence type="ECO:0000313" key="3">
    <source>
        <dbReference type="Proteomes" id="UP000321533"/>
    </source>
</evidence>
<dbReference type="AlphaFoldDB" id="A0A5B8VCR8"/>
<dbReference type="SMART" id="SM00014">
    <property type="entry name" value="acidPPc"/>
    <property type="match status" value="1"/>
</dbReference>
<accession>A0A5B8VCR8</accession>
<keyword evidence="3" id="KW-1185">Reference proteome</keyword>
<organism evidence="2 3">
    <name type="scientific">Panacibacter ginsenosidivorans</name>
    <dbReference type="NCBI Taxonomy" id="1813871"/>
    <lineage>
        <taxon>Bacteria</taxon>
        <taxon>Pseudomonadati</taxon>
        <taxon>Bacteroidota</taxon>
        <taxon>Chitinophagia</taxon>
        <taxon>Chitinophagales</taxon>
        <taxon>Chitinophagaceae</taxon>
        <taxon>Panacibacter</taxon>
    </lineage>
</organism>
<dbReference type="PRINTS" id="PR00483">
    <property type="entry name" value="BACPHPHTASE"/>
</dbReference>
<dbReference type="GO" id="GO:0030288">
    <property type="term" value="C:outer membrane-bounded periplasmic space"/>
    <property type="evidence" value="ECO:0007669"/>
    <property type="project" value="InterPro"/>
</dbReference>
<dbReference type="PROSITE" id="PS51257">
    <property type="entry name" value="PROKAR_LIPOPROTEIN"/>
    <property type="match status" value="1"/>
</dbReference>
<dbReference type="Pfam" id="PF01569">
    <property type="entry name" value="PAP2"/>
    <property type="match status" value="1"/>
</dbReference>
<dbReference type="Gene3D" id="1.20.144.10">
    <property type="entry name" value="Phosphatidic acid phosphatase type 2/haloperoxidase"/>
    <property type="match status" value="1"/>
</dbReference>
<dbReference type="InterPro" id="IPR001011">
    <property type="entry name" value="Acid_Pase_classA_bac"/>
</dbReference>
<dbReference type="Proteomes" id="UP000321533">
    <property type="component" value="Chromosome"/>
</dbReference>
<name>A0A5B8VCR8_9BACT</name>
<protein>
    <submittedName>
        <fullName evidence="2">Phosphatase PAP2 family protein</fullName>
    </submittedName>
</protein>
<dbReference type="EMBL" id="CP042435">
    <property type="protein sequence ID" value="QEC69254.1"/>
    <property type="molecule type" value="Genomic_DNA"/>
</dbReference>
<dbReference type="KEGG" id="pgin:FRZ67_18780"/>
<dbReference type="SUPFAM" id="SSF48317">
    <property type="entry name" value="Acid phosphatase/Vanadium-dependent haloperoxidase"/>
    <property type="match status" value="1"/>
</dbReference>
<evidence type="ECO:0000313" key="2">
    <source>
        <dbReference type="EMBL" id="QEC69254.1"/>
    </source>
</evidence>